<accession>A0ABY1ML46</accession>
<evidence type="ECO:0000313" key="1">
    <source>
        <dbReference type="EMBL" id="SMH64482.1"/>
    </source>
</evidence>
<reference evidence="1 2" key="1">
    <citation type="submission" date="2017-03" db="EMBL/GenBank/DDBJ databases">
        <authorList>
            <person name="Regsiter A."/>
            <person name="William W."/>
        </authorList>
    </citation>
    <scope>NUCLEOTIDE SEQUENCE [LARGE SCALE GENOMIC DNA]</scope>
    <source>
        <strain evidence="1">PRJEB5721</strain>
    </source>
</reference>
<keyword evidence="2" id="KW-1185">Reference proteome</keyword>
<sequence length="69" mass="7272">MFFLASKESPIEYGVVPVFPALVQSVAGNFACINYSFIPAYTGQPLTLGSLIVSNQTSSPACGHTSMTL</sequence>
<evidence type="ECO:0000313" key="2">
    <source>
        <dbReference type="Proteomes" id="UP000193925"/>
    </source>
</evidence>
<gene>
    <name evidence="1" type="ORF">AFERRI_10515</name>
</gene>
<proteinExistence type="predicted"/>
<dbReference type="Proteomes" id="UP000193925">
    <property type="component" value="Chromosome AFERRI"/>
</dbReference>
<protein>
    <submittedName>
        <fullName evidence="1">Uncharacterized protein</fullName>
    </submittedName>
</protein>
<name>A0ABY1ML46_9PROT</name>
<dbReference type="EMBL" id="LT841305">
    <property type="protein sequence ID" value="SMH64482.1"/>
    <property type="molecule type" value="Genomic_DNA"/>
</dbReference>
<organism evidence="1 2">
    <name type="scientific">Acidithiobacillus ferrivorans</name>
    <dbReference type="NCBI Taxonomy" id="160808"/>
    <lineage>
        <taxon>Bacteria</taxon>
        <taxon>Pseudomonadati</taxon>
        <taxon>Pseudomonadota</taxon>
        <taxon>Acidithiobacillia</taxon>
        <taxon>Acidithiobacillales</taxon>
        <taxon>Acidithiobacillaceae</taxon>
        <taxon>Acidithiobacillus</taxon>
    </lineage>
</organism>